<reference evidence="4 5" key="1">
    <citation type="journal article" date="2020" name="Mol. Biol. Evol.">
        <title>Distinct Expression and Methylation Patterns for Genes with Different Fates following a Single Whole-Genome Duplication in Flowering Plants.</title>
        <authorList>
            <person name="Shi T."/>
            <person name="Rahmani R.S."/>
            <person name="Gugger P.F."/>
            <person name="Wang M."/>
            <person name="Li H."/>
            <person name="Zhang Y."/>
            <person name="Li Z."/>
            <person name="Wang Q."/>
            <person name="Van de Peer Y."/>
            <person name="Marchal K."/>
            <person name="Chen J."/>
        </authorList>
    </citation>
    <scope>NUCLEOTIDE SEQUENCE [LARGE SCALE GENOMIC DNA]</scope>
    <source>
        <tissue evidence="4">Leaf</tissue>
    </source>
</reference>
<keyword evidence="2" id="KW-0472">Membrane</keyword>
<dbReference type="CDD" id="cd16454">
    <property type="entry name" value="RING-H2_PA-TM-RING"/>
    <property type="match status" value="1"/>
</dbReference>
<protein>
    <recommendedName>
        <fullName evidence="3">RING-type domain-containing protein</fullName>
    </recommendedName>
</protein>
<sequence>MLPPLASPSPFVSPSFASSDDKVYKYMALSYLYLCCFILVCIIINITFSLHRMELRMLNQRRRRRHRSDPPLRLPVPSSNLLRGDGGDYSSDCAICLEVLREDEDCRVLPGCNHRFHISCIDSWLSISSSCPVCRLQIPPQPQIHIIFHT</sequence>
<feature type="domain" description="RING-type" evidence="3">
    <location>
        <begin position="93"/>
        <end position="135"/>
    </location>
</feature>
<dbReference type="PANTHER" id="PTHR45676">
    <property type="entry name" value="RING-H2 FINGER PROTEIN ATL51-RELATED"/>
    <property type="match status" value="1"/>
</dbReference>
<keyword evidence="1" id="KW-0479">Metal-binding</keyword>
<dbReference type="AlphaFoldDB" id="A0A822XV67"/>
<keyword evidence="1" id="KW-0863">Zinc-finger</keyword>
<evidence type="ECO:0000313" key="4">
    <source>
        <dbReference type="EMBL" id="DAD22695.1"/>
    </source>
</evidence>
<dbReference type="Gene3D" id="3.30.40.10">
    <property type="entry name" value="Zinc/RING finger domain, C3HC4 (zinc finger)"/>
    <property type="match status" value="1"/>
</dbReference>
<evidence type="ECO:0000256" key="1">
    <source>
        <dbReference type="PROSITE-ProRule" id="PRU00175"/>
    </source>
</evidence>
<dbReference type="SUPFAM" id="SSF57850">
    <property type="entry name" value="RING/U-box"/>
    <property type="match status" value="1"/>
</dbReference>
<keyword evidence="2" id="KW-0812">Transmembrane</keyword>
<accession>A0A822XV67</accession>
<gene>
    <name evidence="4" type="ORF">HUJ06_024158</name>
</gene>
<evidence type="ECO:0000313" key="5">
    <source>
        <dbReference type="Proteomes" id="UP000607653"/>
    </source>
</evidence>
<dbReference type="PROSITE" id="PS50089">
    <property type="entry name" value="ZF_RING_2"/>
    <property type="match status" value="1"/>
</dbReference>
<keyword evidence="2" id="KW-1133">Transmembrane helix</keyword>
<dbReference type="Pfam" id="PF13639">
    <property type="entry name" value="zf-RING_2"/>
    <property type="match status" value="1"/>
</dbReference>
<feature type="transmembrane region" description="Helical" evidence="2">
    <location>
        <begin position="31"/>
        <end position="55"/>
    </location>
</feature>
<evidence type="ECO:0000256" key="2">
    <source>
        <dbReference type="SAM" id="Phobius"/>
    </source>
</evidence>
<dbReference type="InterPro" id="IPR013083">
    <property type="entry name" value="Znf_RING/FYVE/PHD"/>
</dbReference>
<proteinExistence type="predicted"/>
<keyword evidence="5" id="KW-1185">Reference proteome</keyword>
<keyword evidence="1" id="KW-0862">Zinc</keyword>
<dbReference type="InterPro" id="IPR001841">
    <property type="entry name" value="Znf_RING"/>
</dbReference>
<dbReference type="GO" id="GO:0008270">
    <property type="term" value="F:zinc ion binding"/>
    <property type="evidence" value="ECO:0007669"/>
    <property type="project" value="UniProtKB-KW"/>
</dbReference>
<organism evidence="4 5">
    <name type="scientific">Nelumbo nucifera</name>
    <name type="common">Sacred lotus</name>
    <dbReference type="NCBI Taxonomy" id="4432"/>
    <lineage>
        <taxon>Eukaryota</taxon>
        <taxon>Viridiplantae</taxon>
        <taxon>Streptophyta</taxon>
        <taxon>Embryophyta</taxon>
        <taxon>Tracheophyta</taxon>
        <taxon>Spermatophyta</taxon>
        <taxon>Magnoliopsida</taxon>
        <taxon>Proteales</taxon>
        <taxon>Nelumbonaceae</taxon>
        <taxon>Nelumbo</taxon>
    </lineage>
</organism>
<dbReference type="SMART" id="SM00184">
    <property type="entry name" value="RING"/>
    <property type="match status" value="1"/>
</dbReference>
<comment type="caution">
    <text evidence="4">The sequence shown here is derived from an EMBL/GenBank/DDBJ whole genome shotgun (WGS) entry which is preliminary data.</text>
</comment>
<dbReference type="EMBL" id="DUZY01000001">
    <property type="protein sequence ID" value="DAD22695.1"/>
    <property type="molecule type" value="Genomic_DNA"/>
</dbReference>
<evidence type="ECO:0000259" key="3">
    <source>
        <dbReference type="PROSITE" id="PS50089"/>
    </source>
</evidence>
<name>A0A822XV67_NELNU</name>
<dbReference type="Proteomes" id="UP000607653">
    <property type="component" value="Unassembled WGS sequence"/>
</dbReference>